<evidence type="ECO:0008006" key="3">
    <source>
        <dbReference type="Google" id="ProtNLM"/>
    </source>
</evidence>
<protein>
    <recommendedName>
        <fullName evidence="3">F-box domain-containing protein</fullName>
    </recommendedName>
</protein>
<proteinExistence type="predicted"/>
<dbReference type="KEGG" id="maer:DAI18_07120"/>
<evidence type="ECO:0000313" key="1">
    <source>
        <dbReference type="EMBL" id="AVY93841.1"/>
    </source>
</evidence>
<accession>A0A2S0P925</accession>
<dbReference type="InterPro" id="IPR011044">
    <property type="entry name" value="Quino_amine_DH_bsu"/>
</dbReference>
<dbReference type="SUPFAM" id="SSF50969">
    <property type="entry name" value="YVTN repeat-like/Quinoprotein amine dehydrogenase"/>
    <property type="match status" value="1"/>
</dbReference>
<organism evidence="1 2">
    <name type="scientific">Microvirgula aerodenitrificans</name>
    <dbReference type="NCBI Taxonomy" id="57480"/>
    <lineage>
        <taxon>Bacteria</taxon>
        <taxon>Pseudomonadati</taxon>
        <taxon>Pseudomonadota</taxon>
        <taxon>Betaproteobacteria</taxon>
        <taxon>Neisseriales</taxon>
        <taxon>Aquaspirillaceae</taxon>
        <taxon>Microvirgula</taxon>
    </lineage>
</organism>
<gene>
    <name evidence="1" type="ORF">DAI18_07120</name>
</gene>
<keyword evidence="2" id="KW-1185">Reference proteome</keyword>
<evidence type="ECO:0000313" key="2">
    <source>
        <dbReference type="Proteomes" id="UP000244173"/>
    </source>
</evidence>
<dbReference type="AlphaFoldDB" id="A0A2S0P925"/>
<dbReference type="Proteomes" id="UP000244173">
    <property type="component" value="Chromosome"/>
</dbReference>
<reference evidence="1 2" key="1">
    <citation type="submission" date="2018-04" db="EMBL/GenBank/DDBJ databases">
        <title>Denitrifier Microvirgula.</title>
        <authorList>
            <person name="Anderson E."/>
            <person name="Jang J."/>
            <person name="Ishii S."/>
        </authorList>
    </citation>
    <scope>NUCLEOTIDE SEQUENCE [LARGE SCALE GENOMIC DNA]</scope>
    <source>
        <strain evidence="1 2">BE2.4</strain>
    </source>
</reference>
<sequence>MTDFVCRPDEWPYLAQYLSLADLGRVRSVSTTLRDAVTPGMMERAALERIRQEEGRAVSAGNLQGFRVHPATRAWVDAGLHATACVASLYHVRAEMEAGQVSVRQEAIDLPGTLHGLGLIPQPRDGRVIVWYADPDSLRARWMIVSNEPWQPLSLPGGLIPHWNSMGCISTTRQFLVPLADWRVVTNPARELHLYQAETGAQVALPLVRRPDSSLLAACSCNGRFVAMVEYSSEGEDTVVQCYDREGDRFFVNIRLAGSLPHHQVSVAGDGQVFIAGHQGNLCLQPSGEMVFCPHERPVGPEEVGRTIYRISADEHFLIQSDMRVGRGIGDLSLTHDGQWIPLPRGEAPLPDQSGIYPIGIAFSVLNAFAAVVYQDGLIQVFDLQQATEQGAPVRATAVVSCGHRLGDAAIRFDGFGQVSTIFSYRTEHGPRLGRHVLFLGRHEHG</sequence>
<name>A0A2S0P925_9NEIS</name>
<dbReference type="EMBL" id="CP028519">
    <property type="protein sequence ID" value="AVY93841.1"/>
    <property type="molecule type" value="Genomic_DNA"/>
</dbReference>